<reference evidence="1" key="1">
    <citation type="submission" date="2023-05" db="EMBL/GenBank/DDBJ databases">
        <authorList>
            <consortium name="ELIXIR-Norway"/>
        </authorList>
    </citation>
    <scope>NUCLEOTIDE SEQUENCE</scope>
</reference>
<gene>
    <name evidence="1" type="ORF">MRATA1EN3_LOCUS6555</name>
</gene>
<sequence length="240" mass="25802">MDRRRGRGPPKGPEPEWKKDSDIRAQEAPLTGAGRKHRAGDPRRGCTGGPWRVHANHLADVLPPLLGPGGSAVCCPCWTAPAALHNASPSQQGHAVRPPAVLVSLDADRSHGGVWRILTRPQPPLRPTGPFPVPRAILPSSPNLQGGRTSAPRTPPSQAPGQPARLSSRRKGQKHSCEAWPPNPGSSLCFRGALCPQPREELRERKPFGYKGGMSDQGQVDEEGFSWGFSEDSHTPSPRS</sequence>
<accession>A0ACB0E3Z1</accession>
<evidence type="ECO:0000313" key="1">
    <source>
        <dbReference type="EMBL" id="CAI9695342.1"/>
    </source>
</evidence>
<name>A0ACB0E3Z1_RANTA</name>
<proteinExistence type="predicted"/>
<dbReference type="EMBL" id="OX596098">
    <property type="protein sequence ID" value="CAI9695342.1"/>
    <property type="molecule type" value="Genomic_DNA"/>
</dbReference>
<protein>
    <submittedName>
        <fullName evidence="1">Uncharacterized protein</fullName>
    </submittedName>
</protein>
<dbReference type="Proteomes" id="UP001162501">
    <property type="component" value="Chromosome 14"/>
</dbReference>
<organism evidence="1 2">
    <name type="scientific">Rangifer tarandus platyrhynchus</name>
    <name type="common">Svalbard reindeer</name>
    <dbReference type="NCBI Taxonomy" id="3082113"/>
    <lineage>
        <taxon>Eukaryota</taxon>
        <taxon>Metazoa</taxon>
        <taxon>Chordata</taxon>
        <taxon>Craniata</taxon>
        <taxon>Vertebrata</taxon>
        <taxon>Euteleostomi</taxon>
        <taxon>Mammalia</taxon>
        <taxon>Eutheria</taxon>
        <taxon>Laurasiatheria</taxon>
        <taxon>Artiodactyla</taxon>
        <taxon>Ruminantia</taxon>
        <taxon>Pecora</taxon>
        <taxon>Cervidae</taxon>
        <taxon>Odocoileinae</taxon>
        <taxon>Rangifer</taxon>
    </lineage>
</organism>
<evidence type="ECO:0000313" key="2">
    <source>
        <dbReference type="Proteomes" id="UP001162501"/>
    </source>
</evidence>